<dbReference type="AlphaFoldDB" id="A0A9W6WXT4"/>
<organism evidence="1 2">
    <name type="scientific">Phytophthora lilii</name>
    <dbReference type="NCBI Taxonomy" id="2077276"/>
    <lineage>
        <taxon>Eukaryota</taxon>
        <taxon>Sar</taxon>
        <taxon>Stramenopiles</taxon>
        <taxon>Oomycota</taxon>
        <taxon>Peronosporomycetes</taxon>
        <taxon>Peronosporales</taxon>
        <taxon>Peronosporaceae</taxon>
        <taxon>Phytophthora</taxon>
    </lineage>
</organism>
<sequence>MSNGTFVDAEEEECYIDKSSQFVGDIQNYVFVSLVEQLMKCFTKSKATVMKMRCLIILTAKYISDWLMFTSSCSIPDRIEKSVVDDYCMIVSKFRRKPINNAVIPTPQQPQAVLHRQLLIGILVFIIRSILAKSAVLISTKFDLNISCRTPTF</sequence>
<dbReference type="Proteomes" id="UP001165083">
    <property type="component" value="Unassembled WGS sequence"/>
</dbReference>
<dbReference type="EMBL" id="BSXW01000378">
    <property type="protein sequence ID" value="GMF20508.1"/>
    <property type="molecule type" value="Genomic_DNA"/>
</dbReference>
<keyword evidence="2" id="KW-1185">Reference proteome</keyword>
<evidence type="ECO:0000313" key="1">
    <source>
        <dbReference type="EMBL" id="GMF20508.1"/>
    </source>
</evidence>
<accession>A0A9W6WXT4</accession>
<comment type="caution">
    <text evidence="1">The sequence shown here is derived from an EMBL/GenBank/DDBJ whole genome shotgun (WGS) entry which is preliminary data.</text>
</comment>
<reference evidence="1" key="1">
    <citation type="submission" date="2023-04" db="EMBL/GenBank/DDBJ databases">
        <title>Phytophthora lilii NBRC 32176.</title>
        <authorList>
            <person name="Ichikawa N."/>
            <person name="Sato H."/>
            <person name="Tonouchi N."/>
        </authorList>
    </citation>
    <scope>NUCLEOTIDE SEQUENCE</scope>
    <source>
        <strain evidence="1">NBRC 32176</strain>
    </source>
</reference>
<evidence type="ECO:0000313" key="2">
    <source>
        <dbReference type="Proteomes" id="UP001165083"/>
    </source>
</evidence>
<proteinExistence type="predicted"/>
<gene>
    <name evidence="1" type="ORF">Plil01_000796600</name>
</gene>
<protein>
    <submittedName>
        <fullName evidence="1">Unnamed protein product</fullName>
    </submittedName>
</protein>
<name>A0A9W6WXT4_9STRA</name>